<reference evidence="1" key="1">
    <citation type="journal article" date="2014" name="Int. J. Syst. Evol. Microbiol.">
        <title>Complete genome sequence of Corynebacterium casei LMG S-19264T (=DSM 44701T), isolated from a smear-ripened cheese.</title>
        <authorList>
            <consortium name="US DOE Joint Genome Institute (JGI-PGF)"/>
            <person name="Walter F."/>
            <person name="Albersmeier A."/>
            <person name="Kalinowski J."/>
            <person name="Ruckert C."/>
        </authorList>
    </citation>
    <scope>NUCLEOTIDE SEQUENCE</scope>
    <source>
        <strain evidence="1">NBRC 108769</strain>
    </source>
</reference>
<keyword evidence="2" id="KW-1185">Reference proteome</keyword>
<dbReference type="AlphaFoldDB" id="A0AA37WEF1"/>
<accession>A0AA37WEF1</accession>
<sequence length="82" mass="9580">MGLMFKELSLMFGNCSEGQNDLDLRIWICDFRLLANRTVNLGKEKILHRYERCQISRLNRILSDVSAFRDDISWVGKDLTSL</sequence>
<dbReference type="EMBL" id="BSOH01000010">
    <property type="protein sequence ID" value="GLR17202.1"/>
    <property type="molecule type" value="Genomic_DNA"/>
</dbReference>
<name>A0AA37WEF1_9BACT</name>
<evidence type="ECO:0000313" key="1">
    <source>
        <dbReference type="EMBL" id="GLR17202.1"/>
    </source>
</evidence>
<reference evidence="1" key="2">
    <citation type="submission" date="2023-01" db="EMBL/GenBank/DDBJ databases">
        <title>Draft genome sequence of Portibacter lacus strain NBRC 108769.</title>
        <authorList>
            <person name="Sun Q."/>
            <person name="Mori K."/>
        </authorList>
    </citation>
    <scope>NUCLEOTIDE SEQUENCE</scope>
    <source>
        <strain evidence="1">NBRC 108769</strain>
    </source>
</reference>
<proteinExistence type="predicted"/>
<protein>
    <submittedName>
        <fullName evidence="1">Uncharacterized protein</fullName>
    </submittedName>
</protein>
<organism evidence="1 2">
    <name type="scientific">Portibacter lacus</name>
    <dbReference type="NCBI Taxonomy" id="1099794"/>
    <lineage>
        <taxon>Bacteria</taxon>
        <taxon>Pseudomonadati</taxon>
        <taxon>Bacteroidota</taxon>
        <taxon>Saprospiria</taxon>
        <taxon>Saprospirales</taxon>
        <taxon>Haliscomenobacteraceae</taxon>
        <taxon>Portibacter</taxon>
    </lineage>
</organism>
<comment type="caution">
    <text evidence="1">The sequence shown here is derived from an EMBL/GenBank/DDBJ whole genome shotgun (WGS) entry which is preliminary data.</text>
</comment>
<gene>
    <name evidence="1" type="ORF">GCM10007940_18170</name>
</gene>
<evidence type="ECO:0000313" key="2">
    <source>
        <dbReference type="Proteomes" id="UP001156666"/>
    </source>
</evidence>
<dbReference type="Proteomes" id="UP001156666">
    <property type="component" value="Unassembled WGS sequence"/>
</dbReference>